<proteinExistence type="predicted"/>
<gene>
    <name evidence="1" type="ORF">SALB_03586</name>
</gene>
<reference evidence="1 2" key="1">
    <citation type="journal article" date="2019" name="Microbiol. Resour. Announc.">
        <title>Draft Genome Sequence of the Most Traditional epsilon-Poly-l-Lysine Producer, Streptomyces albulus NBRC14147.</title>
        <authorList>
            <person name="Yamanaka K."/>
            <person name="Hamano Y."/>
        </authorList>
    </citation>
    <scope>NUCLEOTIDE SEQUENCE [LARGE SCALE GENOMIC DNA]</scope>
    <source>
        <strain evidence="1 2">NBRC 14147</strain>
    </source>
</reference>
<sequence length="44" mass="4732">MTVALANGPYRPNIGTRSAQYRVNGGSRSVQEWAKALASRAAVR</sequence>
<evidence type="ECO:0000313" key="1">
    <source>
        <dbReference type="EMBL" id="GCB90878.1"/>
    </source>
</evidence>
<protein>
    <submittedName>
        <fullName evidence="1">Uncharacterized protein</fullName>
    </submittedName>
</protein>
<dbReference type="Proteomes" id="UP000288351">
    <property type="component" value="Unassembled WGS sequence"/>
</dbReference>
<dbReference type="EMBL" id="BHXC01000006">
    <property type="protein sequence ID" value="GCB90878.1"/>
    <property type="molecule type" value="Genomic_DNA"/>
</dbReference>
<organism evidence="1 2">
    <name type="scientific">Streptomyces noursei</name>
    <name type="common">Streptomyces albulus</name>
    <dbReference type="NCBI Taxonomy" id="1971"/>
    <lineage>
        <taxon>Bacteria</taxon>
        <taxon>Bacillati</taxon>
        <taxon>Actinomycetota</taxon>
        <taxon>Actinomycetes</taxon>
        <taxon>Kitasatosporales</taxon>
        <taxon>Streptomycetaceae</taxon>
        <taxon>Streptomyces</taxon>
    </lineage>
</organism>
<name>A0A059VV63_STRNR</name>
<dbReference type="STRING" id="68570.DC74_2724"/>
<evidence type="ECO:0000313" key="2">
    <source>
        <dbReference type="Proteomes" id="UP000288351"/>
    </source>
</evidence>
<comment type="caution">
    <text evidence="1">The sequence shown here is derived from an EMBL/GenBank/DDBJ whole genome shotgun (WGS) entry which is preliminary data.</text>
</comment>
<accession>A0A059VV63</accession>
<dbReference type="AlphaFoldDB" id="A0A059VV63"/>